<evidence type="ECO:0000313" key="4">
    <source>
        <dbReference type="Proteomes" id="UP000756346"/>
    </source>
</evidence>
<dbReference type="SUPFAM" id="SSF51735">
    <property type="entry name" value="NAD(P)-binding Rossmann-fold domains"/>
    <property type="match status" value="1"/>
</dbReference>
<dbReference type="AlphaFoldDB" id="A0A9P8YHG6"/>
<dbReference type="GeneID" id="70193103"/>
<dbReference type="OrthoDB" id="1731983at2759"/>
<sequence length="497" mass="56026">MWYSVVGGSLPGRGVTRPDSSRMLICRSVERPFFPLQILLALISPSVLKTLFFIWRNIRVRDLRGHQQTHLPLVHNEDIMGSVSVPQHGHHALVFGASGILGWAVVDQILKNYPEKGSYKKVTALSNRPLTLEDSLWAPQPKNGGAELSIVEGVDLTQGTVEDHTNILRRLVPDIESVTHVYWFAYKFDPDFPTENQINVDMLKRGLGAAVALAPRLQYVILPTGTKGYGIFLPEIPFERPFKEEVCDKPQPWHDILFYYGLHRELDRMQKGKAWRFAEVRCAVVIGFTPHSNTYNMWAHYIRFCSIYKYLHDNGHPAAESKEVPFPELPMACEGTYNDGGQDTFAKFSIHLCLNPDVAGNSELYNIANERVCHSMAYRWPIVARKFGLVGVPPVEPGHAHYRRTDVFLAEHADVAERLAKQHGVDLPGMDYVFEGDTMSGLMSLKHGLCLDKARSTGFTAEESFEVSFSNCLERYTKAGRVYTGLNPKDKTLKSVP</sequence>
<feature type="domain" description="PRISE-like Rossmann-fold" evidence="2">
    <location>
        <begin position="92"/>
        <end position="426"/>
    </location>
</feature>
<reference evidence="3" key="1">
    <citation type="journal article" date="2021" name="Nat. Commun.">
        <title>Genetic determinants of endophytism in the Arabidopsis root mycobiome.</title>
        <authorList>
            <person name="Mesny F."/>
            <person name="Miyauchi S."/>
            <person name="Thiergart T."/>
            <person name="Pickel B."/>
            <person name="Atanasova L."/>
            <person name="Karlsson M."/>
            <person name="Huettel B."/>
            <person name="Barry K.W."/>
            <person name="Haridas S."/>
            <person name="Chen C."/>
            <person name="Bauer D."/>
            <person name="Andreopoulos W."/>
            <person name="Pangilinan J."/>
            <person name="LaButti K."/>
            <person name="Riley R."/>
            <person name="Lipzen A."/>
            <person name="Clum A."/>
            <person name="Drula E."/>
            <person name="Henrissat B."/>
            <person name="Kohler A."/>
            <person name="Grigoriev I.V."/>
            <person name="Martin F.M."/>
            <person name="Hacquard S."/>
        </authorList>
    </citation>
    <scope>NUCLEOTIDE SEQUENCE</scope>
    <source>
        <strain evidence="3">MPI-CAGE-CH-0230</strain>
    </source>
</reference>
<keyword evidence="1" id="KW-1133">Transmembrane helix</keyword>
<protein>
    <recommendedName>
        <fullName evidence="2">PRISE-like Rossmann-fold domain-containing protein</fullName>
    </recommendedName>
</protein>
<dbReference type="RefSeq" id="XP_046018410.1">
    <property type="nucleotide sequence ID" value="XM_046163557.1"/>
</dbReference>
<feature type="transmembrane region" description="Helical" evidence="1">
    <location>
        <begin position="33"/>
        <end position="55"/>
    </location>
</feature>
<accession>A0A9P8YHG6</accession>
<dbReference type="Proteomes" id="UP000756346">
    <property type="component" value="Unassembled WGS sequence"/>
</dbReference>
<dbReference type="Gene3D" id="3.40.50.720">
    <property type="entry name" value="NAD(P)-binding Rossmann-like Domain"/>
    <property type="match status" value="1"/>
</dbReference>
<gene>
    <name evidence="3" type="ORF">B0I36DRAFT_9048</name>
</gene>
<name>A0A9P8YHG6_9PEZI</name>
<dbReference type="Pfam" id="PF22917">
    <property type="entry name" value="PRISE"/>
    <property type="match status" value="1"/>
</dbReference>
<dbReference type="EMBL" id="JAGTJQ010000001">
    <property type="protein sequence ID" value="KAH7040355.1"/>
    <property type="molecule type" value="Genomic_DNA"/>
</dbReference>
<keyword evidence="4" id="KW-1185">Reference proteome</keyword>
<dbReference type="PANTHER" id="PTHR32487">
    <property type="entry name" value="3-OXO-DELTA(4,5)-STEROID 5-BETA-REDUCTASE"/>
    <property type="match status" value="1"/>
</dbReference>
<keyword evidence="1" id="KW-0812">Transmembrane</keyword>
<evidence type="ECO:0000313" key="3">
    <source>
        <dbReference type="EMBL" id="KAH7040355.1"/>
    </source>
</evidence>
<evidence type="ECO:0000256" key="1">
    <source>
        <dbReference type="SAM" id="Phobius"/>
    </source>
</evidence>
<evidence type="ECO:0000259" key="2">
    <source>
        <dbReference type="Pfam" id="PF22917"/>
    </source>
</evidence>
<organism evidence="3 4">
    <name type="scientific">Microdochium trichocladiopsis</name>
    <dbReference type="NCBI Taxonomy" id="1682393"/>
    <lineage>
        <taxon>Eukaryota</taxon>
        <taxon>Fungi</taxon>
        <taxon>Dikarya</taxon>
        <taxon>Ascomycota</taxon>
        <taxon>Pezizomycotina</taxon>
        <taxon>Sordariomycetes</taxon>
        <taxon>Xylariomycetidae</taxon>
        <taxon>Xylariales</taxon>
        <taxon>Microdochiaceae</taxon>
        <taxon>Microdochium</taxon>
    </lineage>
</organism>
<proteinExistence type="predicted"/>
<dbReference type="InterPro" id="IPR055222">
    <property type="entry name" value="PRISE-like_Rossmann-fold"/>
</dbReference>
<keyword evidence="1" id="KW-0472">Membrane</keyword>
<comment type="caution">
    <text evidence="3">The sequence shown here is derived from an EMBL/GenBank/DDBJ whole genome shotgun (WGS) entry which is preliminary data.</text>
</comment>
<dbReference type="InterPro" id="IPR036291">
    <property type="entry name" value="NAD(P)-bd_dom_sf"/>
</dbReference>
<dbReference type="PANTHER" id="PTHR32487:SF8">
    <property type="entry name" value="NAD-DEPENDENT EPIMERASE_DEHYDRATASE DOMAIN-CONTAINING PROTEIN"/>
    <property type="match status" value="1"/>
</dbReference>